<evidence type="ECO:0000256" key="3">
    <source>
        <dbReference type="ARBA" id="ARBA00022763"/>
    </source>
</evidence>
<dbReference type="Pfam" id="PF02565">
    <property type="entry name" value="RecO_C"/>
    <property type="match status" value="1"/>
</dbReference>
<dbReference type="Proteomes" id="UP000183605">
    <property type="component" value="Unassembled WGS sequence"/>
</dbReference>
<keyword evidence="3 7" id="KW-0227">DNA damage</keyword>
<reference evidence="9 10" key="1">
    <citation type="journal article" date="2016" name="Environ. Microbiol.">
        <title>Genomic resolution of a cold subsurface aquifer community provides metabolic insights for novel microbes adapted to high CO concentrations.</title>
        <authorList>
            <person name="Probst A.J."/>
            <person name="Castelle C.J."/>
            <person name="Singh A."/>
            <person name="Brown C.T."/>
            <person name="Anantharaman K."/>
            <person name="Sharon I."/>
            <person name="Hug L.A."/>
            <person name="Burstein D."/>
            <person name="Emerson J.B."/>
            <person name="Thomas B.C."/>
            <person name="Banfield J.F."/>
        </authorList>
    </citation>
    <scope>NUCLEOTIDE SEQUENCE [LARGE SCALE GENOMIC DNA]</scope>
    <source>
        <strain evidence="9">CG2_30_44_31</strain>
    </source>
</reference>
<name>A0A1J5B803_9BACT</name>
<dbReference type="EMBL" id="MNXQ01000048">
    <property type="protein sequence ID" value="OIP03096.1"/>
    <property type="molecule type" value="Genomic_DNA"/>
</dbReference>
<dbReference type="SUPFAM" id="SSF50249">
    <property type="entry name" value="Nucleic acid-binding proteins"/>
    <property type="match status" value="1"/>
</dbReference>
<dbReference type="InterPro" id="IPR012340">
    <property type="entry name" value="NA-bd_OB-fold"/>
</dbReference>
<evidence type="ECO:0000256" key="4">
    <source>
        <dbReference type="ARBA" id="ARBA00023172"/>
    </source>
</evidence>
<dbReference type="Gene3D" id="1.20.1440.120">
    <property type="entry name" value="Recombination protein O, C-terminal domain"/>
    <property type="match status" value="1"/>
</dbReference>
<evidence type="ECO:0000256" key="2">
    <source>
        <dbReference type="ARBA" id="ARBA00021310"/>
    </source>
</evidence>
<comment type="similarity">
    <text evidence="1 7">Belongs to the RecO family.</text>
</comment>
<evidence type="ECO:0000256" key="6">
    <source>
        <dbReference type="ARBA" id="ARBA00033409"/>
    </source>
</evidence>
<dbReference type="PANTHER" id="PTHR33991">
    <property type="entry name" value="DNA REPAIR PROTEIN RECO"/>
    <property type="match status" value="1"/>
</dbReference>
<dbReference type="AlphaFoldDB" id="A0A1J5B803"/>
<evidence type="ECO:0000259" key="8">
    <source>
        <dbReference type="Pfam" id="PF11967"/>
    </source>
</evidence>
<keyword evidence="5 7" id="KW-0234">DNA repair</keyword>
<evidence type="ECO:0000256" key="1">
    <source>
        <dbReference type="ARBA" id="ARBA00007452"/>
    </source>
</evidence>
<dbReference type="InterPro" id="IPR003717">
    <property type="entry name" value="RecO"/>
</dbReference>
<evidence type="ECO:0000313" key="10">
    <source>
        <dbReference type="Proteomes" id="UP000183605"/>
    </source>
</evidence>
<dbReference type="InterPro" id="IPR037278">
    <property type="entry name" value="ARFGAP/RecO"/>
</dbReference>
<protein>
    <recommendedName>
        <fullName evidence="2 7">DNA repair protein RecO</fullName>
    </recommendedName>
    <alternativeName>
        <fullName evidence="6 7">Recombination protein O</fullName>
    </alternativeName>
</protein>
<dbReference type="GO" id="GO:0043590">
    <property type="term" value="C:bacterial nucleoid"/>
    <property type="evidence" value="ECO:0007669"/>
    <property type="project" value="TreeGrafter"/>
</dbReference>
<feature type="domain" description="DNA replication/recombination mediator RecO N-terminal" evidence="8">
    <location>
        <begin position="4"/>
        <end position="80"/>
    </location>
</feature>
<comment type="caution">
    <text evidence="9">The sequence shown here is derived from an EMBL/GenBank/DDBJ whole genome shotgun (WGS) entry which is preliminary data.</text>
</comment>
<comment type="function">
    <text evidence="7">Involved in DNA repair and RecF pathway recombination.</text>
</comment>
<dbReference type="GO" id="GO:0006310">
    <property type="term" value="P:DNA recombination"/>
    <property type="evidence" value="ECO:0007669"/>
    <property type="project" value="UniProtKB-UniRule"/>
</dbReference>
<gene>
    <name evidence="7" type="primary">recO</name>
    <name evidence="9" type="ORF">AUK18_02580</name>
</gene>
<dbReference type="GO" id="GO:0006302">
    <property type="term" value="P:double-strand break repair"/>
    <property type="evidence" value="ECO:0007669"/>
    <property type="project" value="TreeGrafter"/>
</dbReference>
<dbReference type="NCBIfam" id="TIGR00613">
    <property type="entry name" value="reco"/>
    <property type="match status" value="1"/>
</dbReference>
<accession>A0A1J5B803</accession>
<proteinExistence type="inferred from homology"/>
<dbReference type="SUPFAM" id="SSF57863">
    <property type="entry name" value="ArfGap/RecO-like zinc finger"/>
    <property type="match status" value="1"/>
</dbReference>
<dbReference type="Gene3D" id="2.40.50.140">
    <property type="entry name" value="Nucleic acid-binding proteins"/>
    <property type="match status" value="1"/>
</dbReference>
<evidence type="ECO:0000256" key="7">
    <source>
        <dbReference type="HAMAP-Rule" id="MF_00201"/>
    </source>
</evidence>
<dbReference type="InterPro" id="IPR042242">
    <property type="entry name" value="RecO_C"/>
</dbReference>
<evidence type="ECO:0000256" key="5">
    <source>
        <dbReference type="ARBA" id="ARBA00023204"/>
    </source>
</evidence>
<dbReference type="InterPro" id="IPR022572">
    <property type="entry name" value="DNA_rep/recomb_RecO_N"/>
</dbReference>
<dbReference type="PANTHER" id="PTHR33991:SF1">
    <property type="entry name" value="DNA REPAIR PROTEIN RECO"/>
    <property type="match status" value="1"/>
</dbReference>
<dbReference type="Pfam" id="PF11967">
    <property type="entry name" value="RecO_N"/>
    <property type="match status" value="1"/>
</dbReference>
<dbReference type="HAMAP" id="MF_00201">
    <property type="entry name" value="RecO"/>
    <property type="match status" value="1"/>
</dbReference>
<keyword evidence="4 7" id="KW-0233">DNA recombination</keyword>
<sequence>MIKTYKTVGLILNQKNFFEADRLLTVFTKDFGRLRLLAKSVRKLTSRKRGHLELFSQVKIVCAKGKNLDLITEAETVNNFPVLRRNLNRVRIAYLLCELVNDLTAENQEHDDVYQLLLNNLLLLDSSSAPQNLIFNFEKSLLELLGFGLPAGALAKVGRQSLETYISSITEKPLNSKKIR</sequence>
<organism evidence="9 10">
    <name type="scientific">Candidatus Beckwithbacteria bacterium CG2_30_44_31</name>
    <dbReference type="NCBI Taxonomy" id="1805035"/>
    <lineage>
        <taxon>Bacteria</taxon>
        <taxon>Candidatus Beckwithiibacteriota</taxon>
    </lineage>
</organism>
<evidence type="ECO:0000313" key="9">
    <source>
        <dbReference type="EMBL" id="OIP03096.1"/>
    </source>
</evidence>